<evidence type="ECO:0000313" key="2">
    <source>
        <dbReference type="Proteomes" id="UP001347796"/>
    </source>
</evidence>
<dbReference type="Proteomes" id="UP001347796">
    <property type="component" value="Unassembled WGS sequence"/>
</dbReference>
<sequence length="147" mass="16182">MANVIVADKVVEVVAKSDTLKVIDKTIANTTEKIVVDSKNKMYDMVGTASHIRGSTTHVANAANSEILVITKNEGTFKISARDYMCFSSDDPAISVYTTDDNSMVCENFKLQADQSVIITKERTLVLTQYGKVWIDFKGINHTPSSE</sequence>
<comment type="caution">
    <text evidence="1">The sequence shown here is derived from an EMBL/GenBank/DDBJ whole genome shotgun (WGS) entry which is preliminary data.</text>
</comment>
<dbReference type="AlphaFoldDB" id="A0AAN8K7Z1"/>
<proteinExistence type="predicted"/>
<name>A0AAN8K7Z1_PATCE</name>
<reference evidence="1 2" key="1">
    <citation type="submission" date="2024-01" db="EMBL/GenBank/DDBJ databases">
        <title>The genome of the rayed Mediterranean limpet Patella caerulea (Linnaeus, 1758).</title>
        <authorList>
            <person name="Anh-Thu Weber A."/>
            <person name="Halstead-Nussloch G."/>
        </authorList>
    </citation>
    <scope>NUCLEOTIDE SEQUENCE [LARGE SCALE GENOMIC DNA]</scope>
    <source>
        <strain evidence="1">AATW-2023a</strain>
        <tissue evidence="1">Whole specimen</tissue>
    </source>
</reference>
<organism evidence="1 2">
    <name type="scientific">Patella caerulea</name>
    <name type="common">Rayed Mediterranean limpet</name>
    <dbReference type="NCBI Taxonomy" id="87958"/>
    <lineage>
        <taxon>Eukaryota</taxon>
        <taxon>Metazoa</taxon>
        <taxon>Spiralia</taxon>
        <taxon>Lophotrochozoa</taxon>
        <taxon>Mollusca</taxon>
        <taxon>Gastropoda</taxon>
        <taxon>Patellogastropoda</taxon>
        <taxon>Patelloidea</taxon>
        <taxon>Patellidae</taxon>
        <taxon>Patella</taxon>
    </lineage>
</organism>
<dbReference type="EMBL" id="JAZGQO010000002">
    <property type="protein sequence ID" value="KAK6191872.1"/>
    <property type="molecule type" value="Genomic_DNA"/>
</dbReference>
<gene>
    <name evidence="1" type="ORF">SNE40_003452</name>
</gene>
<accession>A0AAN8K7Z1</accession>
<keyword evidence="2" id="KW-1185">Reference proteome</keyword>
<evidence type="ECO:0000313" key="1">
    <source>
        <dbReference type="EMBL" id="KAK6191872.1"/>
    </source>
</evidence>
<protein>
    <submittedName>
        <fullName evidence="1">Uncharacterized protein</fullName>
    </submittedName>
</protein>